<name>A0AAV2EEN7_9ROSI</name>
<evidence type="ECO:0000313" key="2">
    <source>
        <dbReference type="Proteomes" id="UP001497516"/>
    </source>
</evidence>
<protein>
    <submittedName>
        <fullName evidence="1">Uncharacterized protein</fullName>
    </submittedName>
</protein>
<sequence length="75" mass="8351">MILISAINNPEWSRQGAISSSQKDPKNWLSVLPVSGYLVGKLGRSKWLDRNPKGGSRMKFKVLFYDSQGLEGPSQ</sequence>
<organism evidence="1 2">
    <name type="scientific">Linum trigynum</name>
    <dbReference type="NCBI Taxonomy" id="586398"/>
    <lineage>
        <taxon>Eukaryota</taxon>
        <taxon>Viridiplantae</taxon>
        <taxon>Streptophyta</taxon>
        <taxon>Embryophyta</taxon>
        <taxon>Tracheophyta</taxon>
        <taxon>Spermatophyta</taxon>
        <taxon>Magnoliopsida</taxon>
        <taxon>eudicotyledons</taxon>
        <taxon>Gunneridae</taxon>
        <taxon>Pentapetalae</taxon>
        <taxon>rosids</taxon>
        <taxon>fabids</taxon>
        <taxon>Malpighiales</taxon>
        <taxon>Linaceae</taxon>
        <taxon>Linum</taxon>
    </lineage>
</organism>
<dbReference type="AlphaFoldDB" id="A0AAV2EEN7"/>
<dbReference type="EMBL" id="OZ034817">
    <property type="protein sequence ID" value="CAL1384431.1"/>
    <property type="molecule type" value="Genomic_DNA"/>
</dbReference>
<gene>
    <name evidence="1" type="ORF">LTRI10_LOCUS25636</name>
</gene>
<proteinExistence type="predicted"/>
<keyword evidence="2" id="KW-1185">Reference proteome</keyword>
<reference evidence="1 2" key="1">
    <citation type="submission" date="2024-04" db="EMBL/GenBank/DDBJ databases">
        <authorList>
            <person name="Fracassetti M."/>
        </authorList>
    </citation>
    <scope>NUCLEOTIDE SEQUENCE [LARGE SCALE GENOMIC DNA]</scope>
</reference>
<dbReference type="Proteomes" id="UP001497516">
    <property type="component" value="Chromosome 4"/>
</dbReference>
<evidence type="ECO:0000313" key="1">
    <source>
        <dbReference type="EMBL" id="CAL1384431.1"/>
    </source>
</evidence>
<accession>A0AAV2EEN7</accession>